<dbReference type="EMBL" id="JAHHUM010000578">
    <property type="protein sequence ID" value="KAK5619520.1"/>
    <property type="molecule type" value="Genomic_DNA"/>
</dbReference>
<keyword evidence="1" id="KW-0812">Transmembrane</keyword>
<comment type="caution">
    <text evidence="2">The sequence shown here is derived from an EMBL/GenBank/DDBJ whole genome shotgun (WGS) entry which is preliminary data.</text>
</comment>
<sequence>MNLLFGWFGCFNCRKNRLHGGTVGSAVALQQEGSRFNSRPGVFLHGVCMFSPHAWDLSVAPLLPCDGLAACPGCTLPLSHRLLEISTSILLSLLLVSGFAGSIFTPRPM</sequence>
<organism evidence="2 3">
    <name type="scientific">Crenichthys baileyi</name>
    <name type="common">White River springfish</name>
    <dbReference type="NCBI Taxonomy" id="28760"/>
    <lineage>
        <taxon>Eukaryota</taxon>
        <taxon>Metazoa</taxon>
        <taxon>Chordata</taxon>
        <taxon>Craniata</taxon>
        <taxon>Vertebrata</taxon>
        <taxon>Euteleostomi</taxon>
        <taxon>Actinopterygii</taxon>
        <taxon>Neopterygii</taxon>
        <taxon>Teleostei</taxon>
        <taxon>Neoteleostei</taxon>
        <taxon>Acanthomorphata</taxon>
        <taxon>Ovalentaria</taxon>
        <taxon>Atherinomorphae</taxon>
        <taxon>Cyprinodontiformes</taxon>
        <taxon>Goodeidae</taxon>
        <taxon>Crenichthys</taxon>
    </lineage>
</organism>
<keyword evidence="1" id="KW-1133">Transmembrane helix</keyword>
<keyword evidence="1" id="KW-0472">Membrane</keyword>
<accession>A0AAV9SDW3</accession>
<evidence type="ECO:0000313" key="3">
    <source>
        <dbReference type="Proteomes" id="UP001311232"/>
    </source>
</evidence>
<evidence type="ECO:0000256" key="1">
    <source>
        <dbReference type="SAM" id="Phobius"/>
    </source>
</evidence>
<name>A0AAV9SDW3_9TELE</name>
<dbReference type="AlphaFoldDB" id="A0AAV9SDW3"/>
<gene>
    <name evidence="2" type="ORF">CRENBAI_013905</name>
</gene>
<keyword evidence="3" id="KW-1185">Reference proteome</keyword>
<proteinExistence type="predicted"/>
<reference evidence="2 3" key="1">
    <citation type="submission" date="2021-06" db="EMBL/GenBank/DDBJ databases">
        <authorList>
            <person name="Palmer J.M."/>
        </authorList>
    </citation>
    <scope>NUCLEOTIDE SEQUENCE [LARGE SCALE GENOMIC DNA]</scope>
    <source>
        <strain evidence="2 3">MEX-2019</strain>
        <tissue evidence="2">Muscle</tissue>
    </source>
</reference>
<dbReference type="Proteomes" id="UP001311232">
    <property type="component" value="Unassembled WGS sequence"/>
</dbReference>
<evidence type="ECO:0000313" key="2">
    <source>
        <dbReference type="EMBL" id="KAK5619520.1"/>
    </source>
</evidence>
<protein>
    <submittedName>
        <fullName evidence="2">Uncharacterized protein</fullName>
    </submittedName>
</protein>
<feature type="transmembrane region" description="Helical" evidence="1">
    <location>
        <begin position="85"/>
        <end position="104"/>
    </location>
</feature>